<sequence>MIKMGIPYNDYDALGLAELVKNKEVKPVELVEESIRIIELHNPDLNAVINKMYEQARQTAAATNLNGPFAGVPMLLKDITQEMKGEKITAGSKALQGYIAKQDTEYINRLRKAGLLFVGQTNVPEFALMGITEPKQYGPTRNPWNTDYTPGGSSGGSAAAVASGMVPLAGANDGGGSIRIPGAYCGLFGLKPTRGRTPVGPNTGRNWQGASVDHVLTKSVRDSAAILDVLKIHEKGAAYHAPSFDGSYLDVVTTPMSKGLTFAFSLKSPLEANVHPECKEAVLKTVKLLESLGHNVEEKEAPVDGYKIIKSYLTLYFGEVAASIASLEDVLGRKAKQLDVEPSTWLLGLLGKATSAEEFVLGLREWDIAAFQMEEFHSKYDFYITPTTAFPPAKIGELEPKSLEKLLINVVGKIGSGNLLKKAGIVDQIAKTSLMRTPFTQLANLTGQPAMSVPMHVTKDGLPCGVQFIAARGKEDILFQLASELEQTEHWSTSKERQ</sequence>
<gene>
    <name evidence="3" type="ORF">IMZ08_16970</name>
</gene>
<dbReference type="PANTHER" id="PTHR11895">
    <property type="entry name" value="TRANSAMIDASE"/>
    <property type="match status" value="1"/>
</dbReference>
<comment type="caution">
    <text evidence="3">The sequence shown here is derived from an EMBL/GenBank/DDBJ whole genome shotgun (WGS) entry which is preliminary data.</text>
</comment>
<dbReference type="InterPro" id="IPR020556">
    <property type="entry name" value="Amidase_CS"/>
</dbReference>
<reference evidence="3 4" key="1">
    <citation type="submission" date="2020-10" db="EMBL/GenBank/DDBJ databases">
        <title>Bacillus sp. HD4P25, an endophyte from a halophyte.</title>
        <authorList>
            <person name="Sun J.-Q."/>
        </authorList>
    </citation>
    <scope>NUCLEOTIDE SEQUENCE [LARGE SCALE GENOMIC DNA]</scope>
    <source>
        <strain evidence="3 4">YIM 93174</strain>
    </source>
</reference>
<evidence type="ECO:0000259" key="2">
    <source>
        <dbReference type="Pfam" id="PF01425"/>
    </source>
</evidence>
<keyword evidence="4" id="KW-1185">Reference proteome</keyword>
<dbReference type="SUPFAM" id="SSF75304">
    <property type="entry name" value="Amidase signature (AS) enzymes"/>
    <property type="match status" value="1"/>
</dbReference>
<dbReference type="Gene3D" id="3.90.1300.10">
    <property type="entry name" value="Amidase signature (AS) domain"/>
    <property type="match status" value="1"/>
</dbReference>
<dbReference type="InterPro" id="IPR023631">
    <property type="entry name" value="Amidase_dom"/>
</dbReference>
<dbReference type="PROSITE" id="PS00571">
    <property type="entry name" value="AMIDASES"/>
    <property type="match status" value="1"/>
</dbReference>
<evidence type="ECO:0000313" key="3">
    <source>
        <dbReference type="EMBL" id="MBE4909727.1"/>
    </source>
</evidence>
<proteinExistence type="inferred from homology"/>
<dbReference type="Pfam" id="PF01425">
    <property type="entry name" value="Amidase"/>
    <property type="match status" value="1"/>
</dbReference>
<dbReference type="InterPro" id="IPR036928">
    <property type="entry name" value="AS_sf"/>
</dbReference>
<protein>
    <submittedName>
        <fullName evidence="3">Amidase</fullName>
    </submittedName>
</protein>
<accession>A0ABR9QMJ7</accession>
<evidence type="ECO:0000313" key="4">
    <source>
        <dbReference type="Proteomes" id="UP001516662"/>
    </source>
</evidence>
<comment type="similarity">
    <text evidence="1">Belongs to the amidase family.</text>
</comment>
<feature type="domain" description="Amidase" evidence="2">
    <location>
        <begin position="29"/>
        <end position="477"/>
    </location>
</feature>
<organism evidence="3 4">
    <name type="scientific">Litchfieldia luteola</name>
    <dbReference type="NCBI Taxonomy" id="682179"/>
    <lineage>
        <taxon>Bacteria</taxon>
        <taxon>Bacillati</taxon>
        <taxon>Bacillota</taxon>
        <taxon>Bacilli</taxon>
        <taxon>Bacillales</taxon>
        <taxon>Bacillaceae</taxon>
        <taxon>Litchfieldia</taxon>
    </lineage>
</organism>
<dbReference type="EMBL" id="JADCLJ010000024">
    <property type="protein sequence ID" value="MBE4909727.1"/>
    <property type="molecule type" value="Genomic_DNA"/>
</dbReference>
<evidence type="ECO:0000256" key="1">
    <source>
        <dbReference type="ARBA" id="ARBA00009199"/>
    </source>
</evidence>
<dbReference type="PANTHER" id="PTHR11895:SF7">
    <property type="entry name" value="GLUTAMYL-TRNA(GLN) AMIDOTRANSFERASE SUBUNIT A, MITOCHONDRIAL"/>
    <property type="match status" value="1"/>
</dbReference>
<dbReference type="Proteomes" id="UP001516662">
    <property type="component" value="Unassembled WGS sequence"/>
</dbReference>
<dbReference type="InterPro" id="IPR000120">
    <property type="entry name" value="Amidase"/>
</dbReference>
<name>A0ABR9QMJ7_9BACI</name>